<dbReference type="PANTHER" id="PTHR18444">
    <property type="entry name" value="UPF0538 FAMILY MEMBER"/>
    <property type="match status" value="1"/>
</dbReference>
<dbReference type="PANTHER" id="PTHR18444:SF9">
    <property type="entry name" value="UPF0538 PROTEIN C2ORF76"/>
    <property type="match status" value="1"/>
</dbReference>
<keyword evidence="3" id="KW-1185">Reference proteome</keyword>
<dbReference type="Proteomes" id="UP000286641">
    <property type="component" value="Unplaced"/>
</dbReference>
<protein>
    <submittedName>
        <fullName evidence="4">UPF0538 protein C2orf76 homolog isoform X1</fullName>
    </submittedName>
</protein>
<proteinExistence type="inferred from homology"/>
<organism evidence="3 4">
    <name type="scientific">Callorhinus ursinus</name>
    <name type="common">Northern fur seal</name>
    <dbReference type="NCBI Taxonomy" id="34884"/>
    <lineage>
        <taxon>Eukaryota</taxon>
        <taxon>Metazoa</taxon>
        <taxon>Chordata</taxon>
        <taxon>Craniata</taxon>
        <taxon>Vertebrata</taxon>
        <taxon>Euteleostomi</taxon>
        <taxon>Mammalia</taxon>
        <taxon>Eutheria</taxon>
        <taxon>Laurasiatheria</taxon>
        <taxon>Carnivora</taxon>
        <taxon>Caniformia</taxon>
        <taxon>Pinnipedia</taxon>
        <taxon>Otariidae</taxon>
        <taxon>Callorhinus</taxon>
    </lineage>
</organism>
<dbReference type="AlphaFoldDB" id="A0A3Q7N2U2"/>
<accession>A0A3Q7N2U2</accession>
<gene>
    <name evidence="4" type="primary">CUNH2orf76</name>
</gene>
<evidence type="ECO:0000313" key="3">
    <source>
        <dbReference type="Proteomes" id="UP000286641"/>
    </source>
</evidence>
<evidence type="ECO:0000256" key="1">
    <source>
        <dbReference type="ARBA" id="ARBA00007176"/>
    </source>
</evidence>
<sequence>MASKEVTITVRLVRSFEHRNFKPIVYHGVNLDQTTKEFIVFLKQDIPLRTNLPPPFRNYKYDKLKIVHQAHKAKTNELVLSLEDDDTLMLEEDSTLRAGGIERHSERGNTSRGSGRGRSRLPTEPGARCGP</sequence>
<evidence type="ECO:0000313" key="4">
    <source>
        <dbReference type="RefSeq" id="XP_025713137.1"/>
    </source>
</evidence>
<dbReference type="InterPro" id="IPR018794">
    <property type="entry name" value="UPF0538"/>
</dbReference>
<dbReference type="InParanoid" id="A0A3Q7N2U2"/>
<dbReference type="Pfam" id="PF10209">
    <property type="entry name" value="DUF2340"/>
    <property type="match status" value="1"/>
</dbReference>
<feature type="compositionally biased region" description="Basic and acidic residues" evidence="2">
    <location>
        <begin position="100"/>
        <end position="109"/>
    </location>
</feature>
<feature type="region of interest" description="Disordered" evidence="2">
    <location>
        <begin position="93"/>
        <end position="131"/>
    </location>
</feature>
<comment type="similarity">
    <text evidence="1">Belongs to the UPF0538 family.</text>
</comment>
<reference evidence="4" key="2">
    <citation type="submission" date="2025-08" db="UniProtKB">
        <authorList>
            <consortium name="RefSeq"/>
        </authorList>
    </citation>
    <scope>IDENTIFICATION</scope>
    <source>
        <tissue evidence="4">Blood</tissue>
    </source>
</reference>
<evidence type="ECO:0000256" key="2">
    <source>
        <dbReference type="SAM" id="MobiDB-lite"/>
    </source>
</evidence>
<dbReference type="CTD" id="103180362"/>
<reference key="1">
    <citation type="submission" date="2019-01" db="UniProtKB">
        <authorList>
            <consortium name="RefSeq"/>
        </authorList>
    </citation>
    <scope>IDENTIFICATION</scope>
</reference>
<dbReference type="RefSeq" id="XP_025713137.1">
    <property type="nucleotide sequence ID" value="XM_025857352.1"/>
</dbReference>
<name>A0A3Q7N2U2_CALUR</name>